<accession>A0ACC1IVM6</accession>
<name>A0ACC1IVM6_9FUNG</name>
<keyword evidence="2" id="KW-1185">Reference proteome</keyword>
<gene>
    <name evidence="1" type="primary">MDM12_1</name>
    <name evidence="1" type="ORF">LPJ66_000581</name>
</gene>
<evidence type="ECO:0000313" key="2">
    <source>
        <dbReference type="Proteomes" id="UP001150581"/>
    </source>
</evidence>
<dbReference type="Proteomes" id="UP001150581">
    <property type="component" value="Unassembled WGS sequence"/>
</dbReference>
<organism evidence="1 2">
    <name type="scientific">Kickxella alabastrina</name>
    <dbReference type="NCBI Taxonomy" id="61397"/>
    <lineage>
        <taxon>Eukaryota</taxon>
        <taxon>Fungi</taxon>
        <taxon>Fungi incertae sedis</taxon>
        <taxon>Zoopagomycota</taxon>
        <taxon>Kickxellomycotina</taxon>
        <taxon>Kickxellomycetes</taxon>
        <taxon>Kickxellales</taxon>
        <taxon>Kickxellaceae</taxon>
        <taxon>Kickxella</taxon>
    </lineage>
</organism>
<comment type="caution">
    <text evidence="1">The sequence shown here is derived from an EMBL/GenBank/DDBJ whole genome shotgun (WGS) entry which is preliminary data.</text>
</comment>
<sequence>MSFTIYWEKLDKKVAQSVQAQLNSFFTNLEQRPIFLGEISVEGLDFGSVPPQLEILDLTEPFPEFYLATEDDASNTNNTNANTNANTGVYTVPTPARPTIPINISTYPGAADNDLRRNSEDAYQEIDDDLESVLSQLPGRPLSQATVRRSGAQTPSPRIWNSASVLYQPQQLTGPRPPQMQMQTQMQTVMQQSQFGNSSSSDIFRIMPGEVVVERSEDDMQLTAKVEYCGDMSVVLRTELQLNYPATQFASLPVTLHITKIEFSAIAVVAYLKDRINFCFLEPELPRTSLLDSFSIRTEIGDAHHHVLKNVEKLERFITEQLRKAIDDDFVFPAYHSFEI</sequence>
<reference evidence="1" key="1">
    <citation type="submission" date="2022-07" db="EMBL/GenBank/DDBJ databases">
        <title>Phylogenomic reconstructions and comparative analyses of Kickxellomycotina fungi.</title>
        <authorList>
            <person name="Reynolds N.K."/>
            <person name="Stajich J.E."/>
            <person name="Barry K."/>
            <person name="Grigoriev I.V."/>
            <person name="Crous P."/>
            <person name="Smith M.E."/>
        </authorList>
    </citation>
    <scope>NUCLEOTIDE SEQUENCE</scope>
    <source>
        <strain evidence="1">Benny 63K</strain>
    </source>
</reference>
<protein>
    <submittedName>
        <fullName evidence="1">Mitochondrial distribution and morphology protein 12</fullName>
    </submittedName>
</protein>
<dbReference type="EMBL" id="JANBPG010000018">
    <property type="protein sequence ID" value="KAJ1901732.1"/>
    <property type="molecule type" value="Genomic_DNA"/>
</dbReference>
<evidence type="ECO:0000313" key="1">
    <source>
        <dbReference type="EMBL" id="KAJ1901732.1"/>
    </source>
</evidence>
<proteinExistence type="predicted"/>